<evidence type="ECO:0000313" key="8">
    <source>
        <dbReference type="Proteomes" id="UP000034307"/>
    </source>
</evidence>
<dbReference type="InterPro" id="IPR051533">
    <property type="entry name" value="WaaL-like"/>
</dbReference>
<organism evidence="7 8">
    <name type="scientific">Candidatus Amesbacteria bacterium GW2011_GWA2_47_11b</name>
    <dbReference type="NCBI Taxonomy" id="1618358"/>
    <lineage>
        <taxon>Bacteria</taxon>
        <taxon>Candidatus Amesiibacteriota</taxon>
    </lineage>
</organism>
<dbReference type="GO" id="GO:0016020">
    <property type="term" value="C:membrane"/>
    <property type="evidence" value="ECO:0007669"/>
    <property type="project" value="UniProtKB-SubCell"/>
</dbReference>
<keyword evidence="4 5" id="KW-0472">Membrane</keyword>
<proteinExistence type="predicted"/>
<keyword evidence="3 5" id="KW-1133">Transmembrane helix</keyword>
<sequence>MAILPPALRRRTLDLLVTALLLYRRIPWAAALALLTIPITFSRTAIVLEVIFLLIYLRPAILKVALLVSSIYYLVSVSGSVASLPDRLSLIHNSLFIIQKSPLLGVGLGNFLPTTGLYQPVHNLYFLLASELGLPAFLAICYFVFRNCLGFRNSKLVIPVLVILITGLADHYWLTLHQNTLLLVILIAYAYSHRWGSQR</sequence>
<gene>
    <name evidence="7" type="ORF">UX80_C0006G0051</name>
</gene>
<name>A0A0G1RLS7_9BACT</name>
<evidence type="ECO:0000256" key="5">
    <source>
        <dbReference type="SAM" id="Phobius"/>
    </source>
</evidence>
<feature type="transmembrane region" description="Helical" evidence="5">
    <location>
        <begin position="28"/>
        <end position="57"/>
    </location>
</feature>
<dbReference type="STRING" id="1618358.UX80_C0006G0051"/>
<evidence type="ECO:0000256" key="2">
    <source>
        <dbReference type="ARBA" id="ARBA00022692"/>
    </source>
</evidence>
<dbReference type="Pfam" id="PF04932">
    <property type="entry name" value="Wzy_C"/>
    <property type="match status" value="1"/>
</dbReference>
<evidence type="ECO:0000313" key="7">
    <source>
        <dbReference type="EMBL" id="KKU58081.1"/>
    </source>
</evidence>
<feature type="transmembrane region" description="Helical" evidence="5">
    <location>
        <begin position="64"/>
        <end position="84"/>
    </location>
</feature>
<comment type="caution">
    <text evidence="7">The sequence shown here is derived from an EMBL/GenBank/DDBJ whole genome shotgun (WGS) entry which is preliminary data.</text>
</comment>
<dbReference type="AlphaFoldDB" id="A0A0G1RLS7"/>
<dbReference type="Proteomes" id="UP000034307">
    <property type="component" value="Unassembled WGS sequence"/>
</dbReference>
<evidence type="ECO:0000256" key="4">
    <source>
        <dbReference type="ARBA" id="ARBA00023136"/>
    </source>
</evidence>
<comment type="subcellular location">
    <subcellularLocation>
        <location evidence="1">Membrane</location>
        <topology evidence="1">Multi-pass membrane protein</topology>
    </subcellularLocation>
</comment>
<reference evidence="7 8" key="1">
    <citation type="journal article" date="2015" name="Nature">
        <title>rRNA introns, odd ribosomes, and small enigmatic genomes across a large radiation of phyla.</title>
        <authorList>
            <person name="Brown C.T."/>
            <person name="Hug L.A."/>
            <person name="Thomas B.C."/>
            <person name="Sharon I."/>
            <person name="Castelle C.J."/>
            <person name="Singh A."/>
            <person name="Wilkins M.J."/>
            <person name="Williams K.H."/>
            <person name="Banfield J.F."/>
        </authorList>
    </citation>
    <scope>NUCLEOTIDE SEQUENCE [LARGE SCALE GENOMIC DNA]</scope>
</reference>
<dbReference type="InterPro" id="IPR007016">
    <property type="entry name" value="O-antigen_ligase-rel_domated"/>
</dbReference>
<dbReference type="PANTHER" id="PTHR37422">
    <property type="entry name" value="TEICHURONIC ACID BIOSYNTHESIS PROTEIN TUAE"/>
    <property type="match status" value="1"/>
</dbReference>
<evidence type="ECO:0000259" key="6">
    <source>
        <dbReference type="Pfam" id="PF04932"/>
    </source>
</evidence>
<keyword evidence="2 5" id="KW-0812">Transmembrane</keyword>
<feature type="domain" description="O-antigen ligase-related" evidence="6">
    <location>
        <begin position="17"/>
        <end position="140"/>
    </location>
</feature>
<evidence type="ECO:0000256" key="1">
    <source>
        <dbReference type="ARBA" id="ARBA00004141"/>
    </source>
</evidence>
<protein>
    <recommendedName>
        <fullName evidence="6">O-antigen ligase-related domain-containing protein</fullName>
    </recommendedName>
</protein>
<dbReference type="PANTHER" id="PTHR37422:SF13">
    <property type="entry name" value="LIPOPOLYSACCHARIDE BIOSYNTHESIS PROTEIN PA4999-RELATED"/>
    <property type="match status" value="1"/>
</dbReference>
<accession>A0A0G1RLS7</accession>
<feature type="transmembrane region" description="Helical" evidence="5">
    <location>
        <begin position="156"/>
        <end position="174"/>
    </location>
</feature>
<evidence type="ECO:0000256" key="3">
    <source>
        <dbReference type="ARBA" id="ARBA00022989"/>
    </source>
</evidence>
<feature type="transmembrane region" description="Helical" evidence="5">
    <location>
        <begin position="180"/>
        <end position="196"/>
    </location>
</feature>
<dbReference type="EMBL" id="LCNO01000006">
    <property type="protein sequence ID" value="KKU58081.1"/>
    <property type="molecule type" value="Genomic_DNA"/>
</dbReference>
<feature type="transmembrane region" description="Helical" evidence="5">
    <location>
        <begin position="124"/>
        <end position="144"/>
    </location>
</feature>